<feature type="region of interest" description="Disordered" evidence="1">
    <location>
        <begin position="1"/>
        <end position="41"/>
    </location>
</feature>
<reference evidence="2 3" key="1">
    <citation type="submission" date="2021-08" db="EMBL/GenBank/DDBJ databases">
        <title>Caldovatus sediminis gen. nov., sp. nov., a moderately thermophilic bacterium isolated from a hot spring.</title>
        <authorList>
            <person name="Hu C.-J."/>
            <person name="Li W.-J."/>
            <person name="Xian W.-D."/>
        </authorList>
    </citation>
    <scope>NUCLEOTIDE SEQUENCE [LARGE SCALE GENOMIC DNA]</scope>
    <source>
        <strain evidence="2 3">SYSU G05006</strain>
    </source>
</reference>
<feature type="compositionally biased region" description="Basic residues" evidence="1">
    <location>
        <begin position="1"/>
        <end position="11"/>
    </location>
</feature>
<evidence type="ECO:0000256" key="1">
    <source>
        <dbReference type="SAM" id="MobiDB-lite"/>
    </source>
</evidence>
<name>A0ABS7F3D7_9PROT</name>
<accession>A0ABS7F3D7</accession>
<organism evidence="2 3">
    <name type="scientific">Caldovatus aquaticus</name>
    <dbReference type="NCBI Taxonomy" id="2865671"/>
    <lineage>
        <taxon>Bacteria</taxon>
        <taxon>Pseudomonadati</taxon>
        <taxon>Pseudomonadota</taxon>
        <taxon>Alphaproteobacteria</taxon>
        <taxon>Acetobacterales</taxon>
        <taxon>Roseomonadaceae</taxon>
        <taxon>Caldovatus</taxon>
    </lineage>
</organism>
<dbReference type="Proteomes" id="UP001519924">
    <property type="component" value="Unassembled WGS sequence"/>
</dbReference>
<evidence type="ECO:0000313" key="3">
    <source>
        <dbReference type="Proteomes" id="UP001519924"/>
    </source>
</evidence>
<gene>
    <name evidence="2" type="ORF">K1J50_10950</name>
</gene>
<dbReference type="EMBL" id="JAHZUY010000026">
    <property type="protein sequence ID" value="MBW8270004.1"/>
    <property type="molecule type" value="Genomic_DNA"/>
</dbReference>
<sequence>MAGRRKARRAAPPREDLSRPSKWRLQHGGFSEPIREADPETGTPVLHRRAVDTLGLMLANGTITQEMHEAGCIFRTLFRSAALDGIATSQLIRLAGATHGDVSNRQLDARRRVAEALDALGGHDSPGGSCAWFVIGLEFSVREWAMRQGWAGRPVHGPVAQGILVAALGMLAKHFGLTPRQRAA</sequence>
<proteinExistence type="predicted"/>
<protein>
    <submittedName>
        <fullName evidence="2">Uncharacterized protein</fullName>
    </submittedName>
</protein>
<comment type="caution">
    <text evidence="2">The sequence shown here is derived from an EMBL/GenBank/DDBJ whole genome shotgun (WGS) entry which is preliminary data.</text>
</comment>
<keyword evidence="3" id="KW-1185">Reference proteome</keyword>
<evidence type="ECO:0000313" key="2">
    <source>
        <dbReference type="EMBL" id="MBW8270004.1"/>
    </source>
</evidence>
<dbReference type="RefSeq" id="WP_220117750.1">
    <property type="nucleotide sequence ID" value="NZ_JAHZUY010000026.1"/>
</dbReference>